<dbReference type="PANTHER" id="PTHR22730:SF1">
    <property type="entry name" value="PROMININ-LIKE PROTEIN"/>
    <property type="match status" value="1"/>
</dbReference>
<keyword evidence="6" id="KW-0325">Glycoprotein</keyword>
<dbReference type="OrthoDB" id="8188647at2759"/>
<evidence type="ECO:0000256" key="7">
    <source>
        <dbReference type="SAM" id="MobiDB-lite"/>
    </source>
</evidence>
<evidence type="ECO:0000256" key="2">
    <source>
        <dbReference type="ARBA" id="ARBA00006058"/>
    </source>
</evidence>
<organism evidence="9 10">
    <name type="scientific">Penaeus vannamei</name>
    <name type="common">Whiteleg shrimp</name>
    <name type="synonym">Litopenaeus vannamei</name>
    <dbReference type="NCBI Taxonomy" id="6689"/>
    <lineage>
        <taxon>Eukaryota</taxon>
        <taxon>Metazoa</taxon>
        <taxon>Ecdysozoa</taxon>
        <taxon>Arthropoda</taxon>
        <taxon>Crustacea</taxon>
        <taxon>Multicrustacea</taxon>
        <taxon>Malacostraca</taxon>
        <taxon>Eumalacostraca</taxon>
        <taxon>Eucarida</taxon>
        <taxon>Decapoda</taxon>
        <taxon>Dendrobranchiata</taxon>
        <taxon>Penaeoidea</taxon>
        <taxon>Penaeidae</taxon>
        <taxon>Penaeus</taxon>
    </lineage>
</organism>
<evidence type="ECO:0000256" key="3">
    <source>
        <dbReference type="ARBA" id="ARBA00022692"/>
    </source>
</evidence>
<sequence length="762" mass="84788">MTTQTSTTPLIPLHNPQSLQAEPGFIAFMGVGLSLAAGVPLIGMIVCCCRMCGRCGGKKTQHHHDDCFNCQRRSLTTSLATCALFVSLGVVVAVVSNERLSSAVSEARASVQNNVQDLDTFLRNTKMQLRFLVSNSLEQTVDAIYGDLDDVEYLLGRPLQRELAAEAQIEVALDSLLHISSSLRSIAGRMRSLEEARSQAAARAEELRGRLVELAGDIQRFVARCTPEDADLCNSLDYRGLDLDARFDSFSFSEQLRLLSAVESHNLTETARHARYEFENIPNYIESMTRRTRDDVKRAVRTFRAHVYSRVRGLDDVAFDLEVRTRDITWRVDEAAAMLQKHETFRWYTGLAISVSLAERSCVSNSGDAAHVRLSSAPRGLATRLALKRRGFGLCSLAFDAARHAFICHPLYEEPTFPTLARLVDRSGMVFDDGPVLSHVLHPGRDVHLGVGDCKEGGAAYQVFKLRHYFDIENEIDHSTTFDLRDSLSLLKVNLSKVELLSTEAEANLDKFLRSVKIDLAPYRKEMDKPLVRKNLPALAEQMQNVAGQLRSVAASAELFKMVARTRNIISNTLYPLEKRKEDVTYQVATLDLEVMPLQRQINQSSGHLRTIQYFIHSHGSSLAAAKARGYVERILSYTRQYTEHVRNAALLHVAPCTPVWNLFDSARGVTCNGIIEPLNALWLATCWCLLLFLPAIVISLALARFYLRMENDDDTLPLHSNGSPPGSSTNLQGGASSALWGPKATPHAHAHHAYPSRHHNG</sequence>
<comment type="subcellular location">
    <subcellularLocation>
        <location evidence="1">Membrane</location>
        <topology evidence="1">Multi-pass membrane protein</topology>
    </subcellularLocation>
</comment>
<name>A0A3R7PVG2_PENVA</name>
<dbReference type="PANTHER" id="PTHR22730">
    <property type="entry name" value="PROMININ PROM PROTEIN"/>
    <property type="match status" value="1"/>
</dbReference>
<feature type="transmembrane region" description="Helical" evidence="8">
    <location>
        <begin position="681"/>
        <end position="704"/>
    </location>
</feature>
<evidence type="ECO:0000256" key="4">
    <source>
        <dbReference type="ARBA" id="ARBA00022989"/>
    </source>
</evidence>
<dbReference type="Proteomes" id="UP000283509">
    <property type="component" value="Unassembled WGS sequence"/>
</dbReference>
<feature type="region of interest" description="Disordered" evidence="7">
    <location>
        <begin position="742"/>
        <end position="762"/>
    </location>
</feature>
<keyword evidence="5 8" id="KW-0472">Membrane</keyword>
<comment type="similarity">
    <text evidence="2">Belongs to the prominin family.</text>
</comment>
<dbReference type="InterPro" id="IPR008795">
    <property type="entry name" value="Prominin"/>
</dbReference>
<feature type="transmembrane region" description="Helical" evidence="8">
    <location>
        <begin position="74"/>
        <end position="95"/>
    </location>
</feature>
<evidence type="ECO:0000256" key="1">
    <source>
        <dbReference type="ARBA" id="ARBA00004141"/>
    </source>
</evidence>
<dbReference type="Pfam" id="PF05478">
    <property type="entry name" value="Prominin"/>
    <property type="match status" value="2"/>
</dbReference>
<dbReference type="AlphaFoldDB" id="A0A3R7PVG2"/>
<evidence type="ECO:0000256" key="8">
    <source>
        <dbReference type="SAM" id="Phobius"/>
    </source>
</evidence>
<feature type="transmembrane region" description="Helical" evidence="8">
    <location>
        <begin position="25"/>
        <end position="53"/>
    </location>
</feature>
<comment type="caution">
    <text evidence="9">The sequence shown here is derived from an EMBL/GenBank/DDBJ whole genome shotgun (WGS) entry which is preliminary data.</text>
</comment>
<evidence type="ECO:0000256" key="6">
    <source>
        <dbReference type="ARBA" id="ARBA00023180"/>
    </source>
</evidence>
<keyword evidence="10" id="KW-1185">Reference proteome</keyword>
<proteinExistence type="inferred from homology"/>
<dbReference type="EMBL" id="QCYY01001416">
    <property type="protein sequence ID" value="ROT78216.1"/>
    <property type="molecule type" value="Genomic_DNA"/>
</dbReference>
<evidence type="ECO:0000313" key="9">
    <source>
        <dbReference type="EMBL" id="ROT78216.1"/>
    </source>
</evidence>
<feature type="compositionally biased region" description="Basic residues" evidence="7">
    <location>
        <begin position="747"/>
        <end position="762"/>
    </location>
</feature>
<evidence type="ECO:0000256" key="5">
    <source>
        <dbReference type="ARBA" id="ARBA00023136"/>
    </source>
</evidence>
<reference evidence="9 10" key="2">
    <citation type="submission" date="2019-01" db="EMBL/GenBank/DDBJ databases">
        <title>The decoding of complex shrimp genome reveals the adaptation for benthos swimmer, frequently molting mechanism and breeding impact on genome.</title>
        <authorList>
            <person name="Sun Y."/>
            <person name="Gao Y."/>
            <person name="Yu Y."/>
        </authorList>
    </citation>
    <scope>NUCLEOTIDE SEQUENCE [LARGE SCALE GENOMIC DNA]</scope>
    <source>
        <tissue evidence="9">Muscle</tissue>
    </source>
</reference>
<keyword evidence="3 8" id="KW-0812">Transmembrane</keyword>
<keyword evidence="4 8" id="KW-1133">Transmembrane helix</keyword>
<accession>A0A3R7PVG2</accession>
<gene>
    <name evidence="9" type="ORF">C7M84_003074</name>
</gene>
<protein>
    <submittedName>
        <fullName evidence="9">Putative prominin-1</fullName>
    </submittedName>
</protein>
<evidence type="ECO:0000313" key="10">
    <source>
        <dbReference type="Proteomes" id="UP000283509"/>
    </source>
</evidence>
<reference evidence="9 10" key="1">
    <citation type="submission" date="2018-04" db="EMBL/GenBank/DDBJ databases">
        <authorList>
            <person name="Zhang X."/>
            <person name="Yuan J."/>
            <person name="Li F."/>
            <person name="Xiang J."/>
        </authorList>
    </citation>
    <scope>NUCLEOTIDE SEQUENCE [LARGE SCALE GENOMIC DNA]</scope>
    <source>
        <tissue evidence="9">Muscle</tissue>
    </source>
</reference>
<dbReference type="GO" id="GO:0016020">
    <property type="term" value="C:membrane"/>
    <property type="evidence" value="ECO:0007669"/>
    <property type="project" value="UniProtKB-SubCell"/>
</dbReference>